<evidence type="ECO:0000313" key="3">
    <source>
        <dbReference type="Proteomes" id="UP000718593"/>
    </source>
</evidence>
<evidence type="ECO:0000256" key="1">
    <source>
        <dbReference type="SAM" id="MobiDB-lite"/>
    </source>
</evidence>
<reference evidence="2" key="1">
    <citation type="submission" date="2020-04" db="EMBL/GenBank/DDBJ databases">
        <title>Deep metagenomics examines the oral microbiome during advanced dental caries in children, revealing novel taxa and co-occurrences with host molecules.</title>
        <authorList>
            <person name="Baker J.L."/>
            <person name="Morton J.T."/>
            <person name="Dinis M."/>
            <person name="Alvarez R."/>
            <person name="Tran N.C."/>
            <person name="Knight R."/>
            <person name="Edlund A."/>
        </authorList>
    </citation>
    <scope>NUCLEOTIDE SEQUENCE</scope>
    <source>
        <strain evidence="2">JCVI_32_bin.24</strain>
    </source>
</reference>
<protein>
    <submittedName>
        <fullName evidence="2">Uncharacterized protein</fullName>
    </submittedName>
</protein>
<dbReference type="Proteomes" id="UP000718593">
    <property type="component" value="Unassembled WGS sequence"/>
</dbReference>
<accession>A0A930BTA7</accession>
<feature type="compositionally biased region" description="Polar residues" evidence="1">
    <location>
        <begin position="49"/>
        <end position="62"/>
    </location>
</feature>
<dbReference type="EMBL" id="JABZMI010000212">
    <property type="protein sequence ID" value="MBF1165470.1"/>
    <property type="molecule type" value="Genomic_DNA"/>
</dbReference>
<sequence length="181" mass="19021">MNSTSVSALTLDGSTDIAAVVIAPGFALPSQNRPSNNAADYLDAKDGNPATSNSDGDSTYFSGPSGDKFNDKALSLTTSILFSGVSKRILGEIRYAYTAGSATLPPFADSDGDGLSNSGIDTGQFPYKNPEYATLASPSWYSSSANHYWHASLESNGWFPQVVYARSSKTISLNGQVVTLP</sequence>
<dbReference type="AlphaFoldDB" id="A0A930BTA7"/>
<organism evidence="2 3">
    <name type="scientific">Dechloromonas agitata</name>
    <dbReference type="NCBI Taxonomy" id="73030"/>
    <lineage>
        <taxon>Bacteria</taxon>
        <taxon>Pseudomonadati</taxon>
        <taxon>Pseudomonadota</taxon>
        <taxon>Betaproteobacteria</taxon>
        <taxon>Rhodocyclales</taxon>
        <taxon>Azonexaceae</taxon>
        <taxon>Dechloromonas</taxon>
    </lineage>
</organism>
<comment type="caution">
    <text evidence="2">The sequence shown here is derived from an EMBL/GenBank/DDBJ whole genome shotgun (WGS) entry which is preliminary data.</text>
</comment>
<proteinExistence type="predicted"/>
<name>A0A930BTA7_9RHOO</name>
<gene>
    <name evidence="2" type="ORF">HXL68_10550</name>
</gene>
<feature type="region of interest" description="Disordered" evidence="1">
    <location>
        <begin position="33"/>
        <end position="62"/>
    </location>
</feature>
<evidence type="ECO:0000313" key="2">
    <source>
        <dbReference type="EMBL" id="MBF1165470.1"/>
    </source>
</evidence>